<protein>
    <recommendedName>
        <fullName evidence="2">DUF726 domain-containing protein</fullName>
    </recommendedName>
</protein>
<evidence type="ECO:0000313" key="1">
    <source>
        <dbReference type="EMBL" id="ARF12273.1"/>
    </source>
</evidence>
<proteinExistence type="predicted"/>
<accession>A0A1V0SKN9</accession>
<sequence>MQPICRSFPLIRRQYTTVMLTKKEKFNVKQGDETTLYIKGFLSKGESVEDYHLWHHSHNRIVKKHYWNETAKGWNWNCGDLEYPIPFITITNFAYNLYKSSKFLKAHPAMIATSLLIDAGYHIGRLIHQYRRVEKNTTILSYQLSQELVRLHKQYGKVRVISHSLGCKLLVNAIRDIPHEFRPHTVHLCAPAFDEETYGPILNEISQRRTYIYYTPKDVVLSLGLRSIKGYNPIGSAGLKKHYPNVKTVDVSSYFADFWIVHNNYNEQFHRFVHEEHQTKIYLLQQPKKKSEEN</sequence>
<name>A0A1V0SKN9_9VIRU</name>
<reference evidence="1" key="1">
    <citation type="journal article" date="2017" name="Science">
        <title>Giant viruses with an expanded complement of translation system components.</title>
        <authorList>
            <person name="Schulz F."/>
            <person name="Yutin N."/>
            <person name="Ivanova N.N."/>
            <person name="Ortega D.R."/>
            <person name="Lee T.K."/>
            <person name="Vierheilig J."/>
            <person name="Daims H."/>
            <person name="Horn M."/>
            <person name="Wagner M."/>
            <person name="Jensen G.J."/>
            <person name="Kyrpides N.C."/>
            <person name="Koonin E.V."/>
            <person name="Woyke T."/>
        </authorList>
    </citation>
    <scope>NUCLEOTIDE SEQUENCE</scope>
    <source>
        <strain evidence="1">KNV1</strain>
    </source>
</reference>
<gene>
    <name evidence="1" type="ORF">Klosneuvirus_4_88</name>
</gene>
<evidence type="ECO:0008006" key="2">
    <source>
        <dbReference type="Google" id="ProtNLM"/>
    </source>
</evidence>
<dbReference type="EMBL" id="KY684111">
    <property type="protein sequence ID" value="ARF12273.1"/>
    <property type="molecule type" value="Genomic_DNA"/>
</dbReference>
<organism evidence="1">
    <name type="scientific">Klosneuvirus KNV1</name>
    <dbReference type="NCBI Taxonomy" id="1977640"/>
    <lineage>
        <taxon>Viruses</taxon>
        <taxon>Varidnaviria</taxon>
        <taxon>Bamfordvirae</taxon>
        <taxon>Nucleocytoviricota</taxon>
        <taxon>Megaviricetes</taxon>
        <taxon>Imitervirales</taxon>
        <taxon>Mimiviridae</taxon>
        <taxon>Klosneuvirinae</taxon>
        <taxon>Klosneuvirus</taxon>
    </lineage>
</organism>